<dbReference type="SUPFAM" id="SSF101790">
    <property type="entry name" value="Aminomethyltransferase beta-barrel domain"/>
    <property type="match status" value="1"/>
</dbReference>
<dbReference type="AlphaFoldDB" id="A0AA46A601"/>
<dbReference type="InterPro" id="IPR027266">
    <property type="entry name" value="TrmE/GcvT-like"/>
</dbReference>
<dbReference type="InterPro" id="IPR013977">
    <property type="entry name" value="GcvT_C"/>
</dbReference>
<dbReference type="RefSeq" id="WP_076526334.1">
    <property type="nucleotide sequence ID" value="NZ_CP067140.1"/>
</dbReference>
<dbReference type="Pfam" id="PF17806">
    <property type="entry name" value="SO_alpha_A3"/>
    <property type="match status" value="1"/>
</dbReference>
<feature type="domain" description="GCVT N-terminal" evidence="3">
    <location>
        <begin position="545"/>
        <end position="817"/>
    </location>
</feature>
<reference evidence="6 8" key="1">
    <citation type="submission" date="2017-01" db="EMBL/GenBank/DDBJ databases">
        <authorList>
            <person name="Varghese N."/>
            <person name="Submissions S."/>
        </authorList>
    </citation>
    <scope>NUCLEOTIDE SEQUENCE [LARGE SCALE GENOMIC DNA]</scope>
    <source>
        <strain evidence="6 8">DSM 18447</strain>
    </source>
</reference>
<evidence type="ECO:0000313" key="6">
    <source>
        <dbReference type="EMBL" id="SIS89924.1"/>
    </source>
</evidence>
<dbReference type="PANTHER" id="PTHR43757:SF2">
    <property type="entry name" value="AMINOMETHYLTRANSFERASE, MITOCHONDRIAL"/>
    <property type="match status" value="1"/>
</dbReference>
<dbReference type="EMBL" id="FTOU01000008">
    <property type="protein sequence ID" value="SIS89924.1"/>
    <property type="molecule type" value="Genomic_DNA"/>
</dbReference>
<dbReference type="PANTHER" id="PTHR43757">
    <property type="entry name" value="AMINOMETHYLTRANSFERASE"/>
    <property type="match status" value="1"/>
</dbReference>
<evidence type="ECO:0000313" key="7">
    <source>
        <dbReference type="EMBL" id="WCR02093.1"/>
    </source>
</evidence>
<dbReference type="Pfam" id="PF08669">
    <property type="entry name" value="GCV_T_C"/>
    <property type="match status" value="1"/>
</dbReference>
<keyword evidence="2" id="KW-0560">Oxidoreductase</keyword>
<dbReference type="Gene3D" id="3.30.1360.120">
    <property type="entry name" value="Probable tRNA modification gtpase trme, domain 1"/>
    <property type="match status" value="1"/>
</dbReference>
<dbReference type="SUPFAM" id="SSF51905">
    <property type="entry name" value="FAD/NAD(P)-binding domain"/>
    <property type="match status" value="1"/>
</dbReference>
<dbReference type="Gene3D" id="3.10.20.440">
    <property type="entry name" value="2Fe-2S iron-sulphur cluster binding domain, sarcosine oxidase, alpha subunit, N-terminal domain"/>
    <property type="match status" value="1"/>
</dbReference>
<protein>
    <submittedName>
        <fullName evidence="7">(2Fe-2S)-binding protein</fullName>
    </submittedName>
    <submittedName>
        <fullName evidence="6">Sarcosine oxidase subunit alpha</fullName>
    </submittedName>
</protein>
<evidence type="ECO:0000259" key="4">
    <source>
        <dbReference type="Pfam" id="PF08669"/>
    </source>
</evidence>
<dbReference type="InterPro" id="IPR029043">
    <property type="entry name" value="GcvT/YgfZ_C"/>
</dbReference>
<sequence length="931" mass="100021">MSAYRLGGETGDLSFSFDGRILKGRRGDTLASALLANGRLLVGRSFKYHRPRGIFTAGESEPNALVTIGEGEFRTPNTNAATLELHDGMVTGSQNRLGSLRFDLLAINDTLSPLLGAGFYYKTFMWPRAFWERVYEPVIRRAAGLGSLSGAADGHRYRTAWRDCDLLVVGAGEAGAAAARIAAEAGLEVVIAEQDFTLGPAAAGLEALPNVTIMRRTCVFGHYDGPVFAARTWGDPASVPDRHRETLWHIHPLHAILATGAYEQSLVFPGNDRPGIMLASAAERYALRHDVAIGRHVAVFTNNDSGWSVALSLQQRGVNLVAVIDPRQSISPPEALRGIARTGHYVAGTRGRLGISQITLGDGTRLDCDALAVSGGWVPNARLASHRGGQDDYLGLVGGAAGIRNGKAAIPHAEQLVRYMVLKQPGIRAVHIPECGIGPGPRHFPGKGRAFVDLQNDVTDKDLTQARVEGFDHPEHLKRYTTFGMAPDQGKSGGLGGLDALIGRDGDAGPASTRSRPPAVPVPIGLLGGTHRGMDFRPVRRIPSHDEAVRSGASFVESGLWLRPEWFALPGEAGWRDSVDREVLMVRRAVGICDVSTLGKIDIQGRDAHALIDFVYANKFGKLAIGKTRYGLMLREDGMVMDDGTCARLGPTHFLVTTTTANAGAVYRHLEFCHQCLHPEWDVVLTPVTDQWAQFSVAGPQSREVIRQVVEPGCQIDNDAFPFMACAGLTLRDGTAARLFRISFSGELAYEIAVPAGYGSALWKILLEQCEKHGGGAYGTEALDVMRIEKGHPSGGELIGQTSAEMLGLGGMLARDKDYIGASLAGKTAVDGLDHCRLTGLVAENAAQPISAGAHLFAGDAEPLVENDLGWISSAAYSPHLQRHIALAFVRAETGQLPEQVRAVDHLRSVDMTLRCVSPHFIDPEGSRLRT</sequence>
<accession>A0AA46A601</accession>
<dbReference type="Gene3D" id="3.40.50.720">
    <property type="entry name" value="NAD(P)-binding Rossmann-like Domain"/>
    <property type="match status" value="1"/>
</dbReference>
<feature type="domain" description="SoxA A3" evidence="5">
    <location>
        <begin position="447"/>
        <end position="529"/>
    </location>
</feature>
<evidence type="ECO:0000259" key="5">
    <source>
        <dbReference type="Pfam" id="PF17806"/>
    </source>
</evidence>
<evidence type="ECO:0000256" key="1">
    <source>
        <dbReference type="ARBA" id="ARBA00008609"/>
    </source>
</evidence>
<evidence type="ECO:0000256" key="2">
    <source>
        <dbReference type="ARBA" id="ARBA00023002"/>
    </source>
</evidence>
<dbReference type="InterPro" id="IPR042204">
    <property type="entry name" value="2Fe-2S-bd_N"/>
</dbReference>
<dbReference type="PRINTS" id="PR00368">
    <property type="entry name" value="FADPNR"/>
</dbReference>
<dbReference type="Proteomes" id="UP001215549">
    <property type="component" value="Chromosome"/>
</dbReference>
<reference evidence="7 9" key="2">
    <citation type="submission" date="2021-01" db="EMBL/GenBank/DDBJ databases">
        <title>Biogeographic distribution of Paracoccus.</title>
        <authorList>
            <person name="Hollensteiner J."/>
            <person name="Leineberger J."/>
            <person name="Brinkhoff T."/>
            <person name="Daniel R."/>
        </authorList>
    </citation>
    <scope>NUCLEOTIDE SEQUENCE [LARGE SCALE GENOMIC DNA]</scope>
    <source>
        <strain evidence="7 9">DSM 18447</strain>
    </source>
</reference>
<name>A0AA46A601_9RHOB</name>
<dbReference type="Proteomes" id="UP000186216">
    <property type="component" value="Unassembled WGS sequence"/>
</dbReference>
<dbReference type="GO" id="GO:0016491">
    <property type="term" value="F:oxidoreductase activity"/>
    <property type="evidence" value="ECO:0007669"/>
    <property type="project" value="UniProtKB-KW"/>
</dbReference>
<dbReference type="Pfam" id="PF13510">
    <property type="entry name" value="Fer2_4"/>
    <property type="match status" value="1"/>
</dbReference>
<proteinExistence type="inferred from homology"/>
<dbReference type="InterPro" id="IPR006222">
    <property type="entry name" value="GCVT_N"/>
</dbReference>
<dbReference type="SUPFAM" id="SSF103025">
    <property type="entry name" value="Folate-binding domain"/>
    <property type="match status" value="1"/>
</dbReference>
<comment type="similarity">
    <text evidence="1">Belongs to the GcvT family.</text>
</comment>
<keyword evidence="9" id="KW-1185">Reference proteome</keyword>
<organism evidence="6 8">
    <name type="scientific">Paracoccus saliphilus</name>
    <dbReference type="NCBI Taxonomy" id="405559"/>
    <lineage>
        <taxon>Bacteria</taxon>
        <taxon>Pseudomonadati</taxon>
        <taxon>Pseudomonadota</taxon>
        <taxon>Alphaproteobacteria</taxon>
        <taxon>Rhodobacterales</taxon>
        <taxon>Paracoccaceae</taxon>
        <taxon>Paracoccus</taxon>
    </lineage>
</organism>
<dbReference type="InterPro" id="IPR036188">
    <property type="entry name" value="FAD/NAD-bd_sf"/>
</dbReference>
<evidence type="ECO:0000313" key="8">
    <source>
        <dbReference type="Proteomes" id="UP000186216"/>
    </source>
</evidence>
<dbReference type="InterPro" id="IPR028896">
    <property type="entry name" value="GcvT/YgfZ/DmdA"/>
</dbReference>
<gene>
    <name evidence="7" type="ORF">JHX88_14440</name>
    <name evidence="6" type="ORF">SAMN05421772_1088</name>
</gene>
<evidence type="ECO:0000259" key="3">
    <source>
        <dbReference type="Pfam" id="PF01571"/>
    </source>
</evidence>
<evidence type="ECO:0000313" key="9">
    <source>
        <dbReference type="Proteomes" id="UP001215549"/>
    </source>
</evidence>
<dbReference type="EMBL" id="CP067140">
    <property type="protein sequence ID" value="WCR02093.1"/>
    <property type="molecule type" value="Genomic_DNA"/>
</dbReference>
<dbReference type="Pfam" id="PF01571">
    <property type="entry name" value="GCV_T"/>
    <property type="match status" value="1"/>
</dbReference>
<dbReference type="InterPro" id="IPR041117">
    <property type="entry name" value="SoxA_A3"/>
</dbReference>
<feature type="domain" description="Aminomethyltransferase C-terminal" evidence="4">
    <location>
        <begin position="837"/>
        <end position="923"/>
    </location>
</feature>
<dbReference type="Gene3D" id="3.50.50.60">
    <property type="entry name" value="FAD/NAD(P)-binding domain"/>
    <property type="match status" value="1"/>
</dbReference>